<name>A0A6N4TEH6_9BACT</name>
<protein>
    <recommendedName>
        <fullName evidence="7">DNA 3'-5' helicase</fullName>
        <ecNumber evidence="7">5.6.2.4</ecNumber>
    </recommendedName>
</protein>
<dbReference type="Proteomes" id="UP000463916">
    <property type="component" value="Plasmid pATS2"/>
</dbReference>
<comment type="catalytic activity">
    <reaction evidence="8">
        <text>ATP + H2O = ADP + phosphate + H(+)</text>
        <dbReference type="Rhea" id="RHEA:13065"/>
        <dbReference type="ChEBI" id="CHEBI:15377"/>
        <dbReference type="ChEBI" id="CHEBI:15378"/>
        <dbReference type="ChEBI" id="CHEBI:30616"/>
        <dbReference type="ChEBI" id="CHEBI:43474"/>
        <dbReference type="ChEBI" id="CHEBI:456216"/>
        <dbReference type="EC" id="5.6.2.4"/>
    </reaction>
</comment>
<dbReference type="AlphaFoldDB" id="A0A6N4TEH6"/>
<keyword evidence="5" id="KW-0413">Isomerase</keyword>
<geneLocation type="plasmid" evidence="12 13">
    <name>pATS2</name>
</geneLocation>
<dbReference type="Pfam" id="PF00580">
    <property type="entry name" value="UvrD-helicase"/>
    <property type="match status" value="1"/>
</dbReference>
<dbReference type="GO" id="GO:0043138">
    <property type="term" value="F:3'-5' DNA helicase activity"/>
    <property type="evidence" value="ECO:0007669"/>
    <property type="project" value="UniProtKB-EC"/>
</dbReference>
<evidence type="ECO:0000256" key="10">
    <source>
        <dbReference type="SAM" id="MobiDB-lite"/>
    </source>
</evidence>
<evidence type="ECO:0000256" key="8">
    <source>
        <dbReference type="ARBA" id="ARBA00048988"/>
    </source>
</evidence>
<dbReference type="GO" id="GO:0003677">
    <property type="term" value="F:DNA binding"/>
    <property type="evidence" value="ECO:0007669"/>
    <property type="project" value="InterPro"/>
</dbReference>
<dbReference type="Pfam" id="PF13361">
    <property type="entry name" value="UvrD_C"/>
    <property type="match status" value="1"/>
</dbReference>
<dbReference type="InterPro" id="IPR027417">
    <property type="entry name" value="P-loop_NTPase"/>
</dbReference>
<evidence type="ECO:0000313" key="13">
    <source>
        <dbReference type="Proteomes" id="UP000463916"/>
    </source>
</evidence>
<sequence>MIKRKWKDTNNVLIIPGFKYEEAAIKYGLFIAKNRRPFKPSKYIAFYSDGIIRVFARIVSVLDDVDLIHDIYPGTNIPFIDYLRIRDAGFVKSLASGERKTIFILDKIKPCSPIVDDSSKKTGFIHTRPKYTTIDKLLRSSFTSQLDDKNNQKSSSSTLPDHPDVKSSSKSLKPLKYPELESPDSESVTKTFSASFSPSELKRLDSKSLDSKSSNLKPTDEQEEIIKRFGDGKNILVRAFAGTGKTTTLKLLTLTYPKRRFLYIVFNRVAAESARKTFGSNVSVRTIHSLAFGFMKDKINVSNFVNNYQIPNIADTLGVDYDYARAVKIIFDEFCYSNVMEIGDLDFSLFFRDNIDLLSLVKTGAISIGKALRYTEQFYRKMEDGKIPVTHNFYLKQFQRLGMADSVRYDAILLDEAQDSNLITYDIVNRIKGQKVVIGDRHQKIYGFRNSLDISGRFLSDRAEEMPLTNSFRFHEEIATLANNLLSTLKAERIRIRGVAPHRSVSNKAFITRTNAKIVEIISWMIRNNDWKTVRDPRELFKLPMSITKLFTNPRINYEIPADLSFLERFKRLDELEEYARDVNDIEMMSAISIAKRKSSVIEKCFLKAMDQFNLENARVYLTTAHTSKGLEWDEIHLSDDYPNLFKAIGRRGGIPRFIYMQNKGESNEIEDIIEEINLLYVAVTRAREKADIADIENSDTLFSGDIKRIVEKTMLEIDDTQKE</sequence>
<dbReference type="SUPFAM" id="SSF52540">
    <property type="entry name" value="P-loop containing nucleoside triphosphate hydrolases"/>
    <property type="match status" value="1"/>
</dbReference>
<evidence type="ECO:0000256" key="9">
    <source>
        <dbReference type="PROSITE-ProRule" id="PRU00560"/>
    </source>
</evidence>
<evidence type="ECO:0000256" key="7">
    <source>
        <dbReference type="ARBA" id="ARBA00034808"/>
    </source>
</evidence>
<feature type="binding site" evidence="9">
    <location>
        <begin position="239"/>
        <end position="246"/>
    </location>
    <ligand>
        <name>ATP</name>
        <dbReference type="ChEBI" id="CHEBI:30616"/>
    </ligand>
</feature>
<reference evidence="13" key="1">
    <citation type="submission" date="2019-04" db="EMBL/GenBank/DDBJ databases">
        <title>NAS-01 Genome Sequencing.</title>
        <authorList>
            <person name="Kato S."/>
            <person name="Itoh T."/>
            <person name="Ohkuma M."/>
        </authorList>
    </citation>
    <scope>NUCLEOTIDE SEQUENCE [LARGE SCALE GENOMIC DNA]</scope>
    <source>
        <strain evidence="13">NAS-01</strain>
        <plasmid evidence="13">pATS2</plasmid>
    </source>
</reference>
<accession>A0A6N4TEH6</accession>
<keyword evidence="2 9" id="KW-0378">Hydrolase</keyword>
<evidence type="ECO:0000256" key="3">
    <source>
        <dbReference type="ARBA" id="ARBA00022806"/>
    </source>
</evidence>
<feature type="region of interest" description="Disordered" evidence="10">
    <location>
        <begin position="145"/>
        <end position="191"/>
    </location>
</feature>
<keyword evidence="12" id="KW-0614">Plasmid</keyword>
<dbReference type="OrthoDB" id="9765670at2"/>
<gene>
    <name evidence="12" type="ORF">ATHSA_p20047</name>
</gene>
<dbReference type="KEGG" id="asac:ATHSA_p20047"/>
<evidence type="ECO:0000256" key="5">
    <source>
        <dbReference type="ARBA" id="ARBA00023235"/>
    </source>
</evidence>
<dbReference type="RefSeq" id="WP_161849077.1">
    <property type="nucleotide sequence ID" value="NZ_AP019553.1"/>
</dbReference>
<evidence type="ECO:0000256" key="6">
    <source>
        <dbReference type="ARBA" id="ARBA00034617"/>
    </source>
</evidence>
<comment type="catalytic activity">
    <reaction evidence="6">
        <text>Couples ATP hydrolysis with the unwinding of duplex DNA by translocating in the 3'-5' direction.</text>
        <dbReference type="EC" id="5.6.2.4"/>
    </reaction>
</comment>
<evidence type="ECO:0000256" key="4">
    <source>
        <dbReference type="ARBA" id="ARBA00022840"/>
    </source>
</evidence>
<dbReference type="InterPro" id="IPR014016">
    <property type="entry name" value="UvrD-like_ATP-bd"/>
</dbReference>
<evidence type="ECO:0000256" key="2">
    <source>
        <dbReference type="ARBA" id="ARBA00022801"/>
    </source>
</evidence>
<keyword evidence="4 9" id="KW-0067">ATP-binding</keyword>
<evidence type="ECO:0000313" key="12">
    <source>
        <dbReference type="EMBL" id="BBJ29137.1"/>
    </source>
</evidence>
<dbReference type="PANTHER" id="PTHR11070">
    <property type="entry name" value="UVRD / RECB / PCRA DNA HELICASE FAMILY MEMBER"/>
    <property type="match status" value="1"/>
</dbReference>
<evidence type="ECO:0000259" key="11">
    <source>
        <dbReference type="PROSITE" id="PS51198"/>
    </source>
</evidence>
<organism evidence="12 13">
    <name type="scientific">Athalassotoga saccharophila</name>
    <dbReference type="NCBI Taxonomy" id="1441386"/>
    <lineage>
        <taxon>Bacteria</taxon>
        <taxon>Thermotogati</taxon>
        <taxon>Thermotogota</taxon>
        <taxon>Thermotogae</taxon>
        <taxon>Mesoaciditogales</taxon>
        <taxon>Mesoaciditogaceae</taxon>
        <taxon>Athalassotoga</taxon>
    </lineage>
</organism>
<dbReference type="PANTHER" id="PTHR11070:SF30">
    <property type="entry name" value="F-BOX DNA HELICASE 1"/>
    <property type="match status" value="1"/>
</dbReference>
<keyword evidence="13" id="KW-1185">Reference proteome</keyword>
<proteinExistence type="predicted"/>
<dbReference type="GO" id="GO:0005524">
    <property type="term" value="F:ATP binding"/>
    <property type="evidence" value="ECO:0007669"/>
    <property type="project" value="UniProtKB-UniRule"/>
</dbReference>
<dbReference type="GO" id="GO:0000724">
    <property type="term" value="P:double-strand break repair via homologous recombination"/>
    <property type="evidence" value="ECO:0007669"/>
    <property type="project" value="TreeGrafter"/>
</dbReference>
<dbReference type="InterPro" id="IPR014017">
    <property type="entry name" value="DNA_helicase_UvrD-like_C"/>
</dbReference>
<dbReference type="Gene3D" id="3.40.50.300">
    <property type="entry name" value="P-loop containing nucleotide triphosphate hydrolases"/>
    <property type="match status" value="2"/>
</dbReference>
<dbReference type="EC" id="5.6.2.4" evidence="7"/>
<dbReference type="GO" id="GO:0016787">
    <property type="term" value="F:hydrolase activity"/>
    <property type="evidence" value="ECO:0007669"/>
    <property type="project" value="UniProtKB-UniRule"/>
</dbReference>
<dbReference type="PROSITE" id="PS51198">
    <property type="entry name" value="UVRD_HELICASE_ATP_BIND"/>
    <property type="match status" value="1"/>
</dbReference>
<dbReference type="GO" id="GO:0031297">
    <property type="term" value="P:replication fork processing"/>
    <property type="evidence" value="ECO:0007669"/>
    <property type="project" value="TreeGrafter"/>
</dbReference>
<keyword evidence="1 9" id="KW-0547">Nucleotide-binding</keyword>
<dbReference type="EMBL" id="AP019553">
    <property type="protein sequence ID" value="BBJ29137.1"/>
    <property type="molecule type" value="Genomic_DNA"/>
</dbReference>
<dbReference type="InterPro" id="IPR000212">
    <property type="entry name" value="DNA_helicase_UvrD/REP"/>
</dbReference>
<feature type="domain" description="UvrD-like helicase ATP-binding" evidence="11">
    <location>
        <begin position="218"/>
        <end position="475"/>
    </location>
</feature>
<keyword evidence="3 9" id="KW-0347">Helicase</keyword>
<evidence type="ECO:0000256" key="1">
    <source>
        <dbReference type="ARBA" id="ARBA00022741"/>
    </source>
</evidence>